<feature type="compositionally biased region" description="Polar residues" evidence="2">
    <location>
        <begin position="980"/>
        <end position="994"/>
    </location>
</feature>
<sequence length="1268" mass="135657">MAPSQKSAATVSTPIQRPSRHCRSSLDYPLAPIDNPQLINLPPTNLTPSTPASASSTSSLLQRKLSLKPRSTRSPGAPITPSETRLDTPKVSKTTIESRSHGLRKAQEKEKVPCPFPEKYGGREKCGVLDDDGGDEILMASCAALAFHENRALSAEEIAAVIYEQGWLRPPSVAVEPSAIINSSIRGHLKRCEKSGPSRQPLLAKHQLAGSVCEAALEPALHPHAFSGAGRPKGTVWYLSQAAGRMRWRNPFEGLEVPKSLPRKLSLKPKKVEKESKPKPKPFVKPSMPVKIRLVLGTTQGEDSDMTSRSASGSRDPTPAIVQPAPRKLQTPSRNILDSSDSESSDSDMDVDPGPSKPRIRKLAPPPLSICSTLPSNRSAFGDMFNSSLTPILPAFNSVPHSSPFPFHSLDNTSWMVRRDHPHRGFDDDDSTSSSGDETRADGIDDWVMTPAAVSDGEHENEEDEGKVKEATDALRVLFNMPSPDYRHTDPILDLARSPPSDISSITDSSSTATAQALSRGQLRAPLLEAFALTEWRVASSPAPMPIELPEFKPEGSPCEHLHLPDESFETGTDPEDSWMSDGELPVKADDSMSDIELNSTMGDITPEHDKQMHTAAWAQEAAEAMDVKSEPYDYASPVSTLADDNSAMMYGSRASTESRSPSSGSSELPELESLNGSRIFEEIFVGPESITLEELDQLMPSQGKSDKTPARTRKIRQQTGTGTWGCIGVGSLAAKFTPKIIRKKSSRSKRPPSPNPMNDQDLLALDEMNIEVSLEGTIGTADLEEAWAEANANYEAAMKAHKEKADQAKALFEAFRQKVKDCTTPPVPTPSTDSAAESPWADLTSASWNSTDSLNPTTPGVLSPLMLQSVSALSLTGDHSAVYAVDPKALISPPIQMNGLFDSDLSSEIDTIINANSLNHPVPKSNKTPQTNNPKSATIHNVGSSVKSLTLTTNRPIQPAPPALSPSSGSPRPSSAASTDSHLSAPTTVSSDRPITPPNAASGFTNPPARARGGAYRSICPGLDACVVNQIPVYSQQYTTPAGKKGTLLRRVDTDFVNATAFLNALSVPSNKHREIIGPPGASHKAMQQKDSRGVFYAPGVCGVWVPLAEAKTYPKKLDVKEGSTVLTILRDDLFSIFAVMAGVTFPHSASDSFGPVFAADDPQTSMNSSQSSLASSSSSKSVPDLTSNQSCSQKSSLVRCAVAAPSDAPQPKRRRATIVGDSSPLVLPTIKGKRGSGSAATPTSSNPTFRKSRASIAGDMVKPKVE</sequence>
<feature type="coiled-coil region" evidence="1">
    <location>
        <begin position="792"/>
        <end position="819"/>
    </location>
</feature>
<dbReference type="InParanoid" id="A0A4Q1BKI9"/>
<reference evidence="4 5" key="1">
    <citation type="submission" date="2016-06" db="EMBL/GenBank/DDBJ databases">
        <title>Evolution of pathogenesis and genome organization in the Tremellales.</title>
        <authorList>
            <person name="Cuomo C."/>
            <person name="Litvintseva A."/>
            <person name="Heitman J."/>
            <person name="Chen Y."/>
            <person name="Sun S."/>
            <person name="Springer D."/>
            <person name="Dromer F."/>
            <person name="Young S."/>
            <person name="Zeng Q."/>
            <person name="Chapman S."/>
            <person name="Gujja S."/>
            <person name="Saif S."/>
            <person name="Birren B."/>
        </authorList>
    </citation>
    <scope>NUCLEOTIDE SEQUENCE [LARGE SCALE GENOMIC DNA]</scope>
    <source>
        <strain evidence="4 5">ATCC 28783</strain>
    </source>
</reference>
<dbReference type="GO" id="GO:0003677">
    <property type="term" value="F:DNA binding"/>
    <property type="evidence" value="ECO:0007669"/>
    <property type="project" value="InterPro"/>
</dbReference>
<evidence type="ECO:0000256" key="2">
    <source>
        <dbReference type="SAM" id="MobiDB-lite"/>
    </source>
</evidence>
<evidence type="ECO:0000259" key="3">
    <source>
        <dbReference type="PROSITE" id="PS51299"/>
    </source>
</evidence>
<dbReference type="OrthoDB" id="5597783at2759"/>
<organism evidence="4 5">
    <name type="scientific">Tremella mesenterica</name>
    <name type="common">Jelly fungus</name>
    <dbReference type="NCBI Taxonomy" id="5217"/>
    <lineage>
        <taxon>Eukaryota</taxon>
        <taxon>Fungi</taxon>
        <taxon>Dikarya</taxon>
        <taxon>Basidiomycota</taxon>
        <taxon>Agaricomycotina</taxon>
        <taxon>Tremellomycetes</taxon>
        <taxon>Tremellales</taxon>
        <taxon>Tremellaceae</taxon>
        <taxon>Tremella</taxon>
    </lineage>
</organism>
<proteinExistence type="predicted"/>
<feature type="region of interest" description="Disordered" evidence="2">
    <location>
        <begin position="1205"/>
        <end position="1268"/>
    </location>
</feature>
<feature type="compositionally biased region" description="Polar residues" evidence="2">
    <location>
        <begin position="917"/>
        <end position="956"/>
    </location>
</feature>
<feature type="region of interest" description="Disordered" evidence="2">
    <location>
        <begin position="742"/>
        <end position="763"/>
    </location>
</feature>
<dbReference type="AlphaFoldDB" id="A0A4Q1BKI9"/>
<dbReference type="STRING" id="5217.A0A4Q1BKI9"/>
<dbReference type="InterPro" id="IPR057511">
    <property type="entry name" value="WH_GDS1"/>
</dbReference>
<gene>
    <name evidence="4" type="ORF">M231_04651</name>
</gene>
<feature type="domain" description="HTH APSES-type" evidence="3">
    <location>
        <begin position="1024"/>
        <end position="1143"/>
    </location>
</feature>
<feature type="region of interest" description="Disordered" evidence="2">
    <location>
        <begin position="424"/>
        <end position="444"/>
    </location>
</feature>
<dbReference type="EMBL" id="SDIL01000054">
    <property type="protein sequence ID" value="RXK38092.1"/>
    <property type="molecule type" value="Genomic_DNA"/>
</dbReference>
<dbReference type="Proteomes" id="UP000289152">
    <property type="component" value="Unassembled WGS sequence"/>
</dbReference>
<feature type="region of interest" description="Disordered" evidence="2">
    <location>
        <begin position="266"/>
        <end position="368"/>
    </location>
</feature>
<dbReference type="PROSITE" id="PS51299">
    <property type="entry name" value="HTH_APSES"/>
    <property type="match status" value="1"/>
</dbReference>
<protein>
    <recommendedName>
        <fullName evidence="3">HTH APSES-type domain-containing protein</fullName>
    </recommendedName>
</protein>
<feature type="compositionally biased region" description="Polar residues" evidence="2">
    <location>
        <begin position="297"/>
        <end position="315"/>
    </location>
</feature>
<dbReference type="Gene3D" id="3.10.260.10">
    <property type="entry name" value="Transcription regulator HTH, APSES-type DNA-binding domain"/>
    <property type="match status" value="1"/>
</dbReference>
<dbReference type="InterPro" id="IPR036887">
    <property type="entry name" value="HTH_APSES_sf"/>
</dbReference>
<feature type="compositionally biased region" description="Polar residues" evidence="2">
    <location>
        <begin position="1"/>
        <end position="16"/>
    </location>
</feature>
<keyword evidence="5" id="KW-1185">Reference proteome</keyword>
<feature type="compositionally biased region" description="Low complexity" evidence="2">
    <location>
        <begin position="1167"/>
        <end position="1183"/>
    </location>
</feature>
<feature type="compositionally biased region" description="Polar residues" evidence="2">
    <location>
        <begin position="1240"/>
        <end position="1251"/>
    </location>
</feature>
<feature type="region of interest" description="Disordered" evidence="2">
    <location>
        <begin position="1"/>
        <end position="116"/>
    </location>
</feature>
<evidence type="ECO:0000313" key="5">
    <source>
        <dbReference type="Proteomes" id="UP000289152"/>
    </source>
</evidence>
<dbReference type="Pfam" id="PF25318">
    <property type="entry name" value="WHD_GDS1"/>
    <property type="match status" value="1"/>
</dbReference>
<evidence type="ECO:0000313" key="4">
    <source>
        <dbReference type="EMBL" id="RXK38092.1"/>
    </source>
</evidence>
<feature type="compositionally biased region" description="Acidic residues" evidence="2">
    <location>
        <begin position="340"/>
        <end position="351"/>
    </location>
</feature>
<feature type="compositionally biased region" description="Low complexity" evidence="2">
    <location>
        <begin position="652"/>
        <end position="674"/>
    </location>
</feature>
<accession>A0A4Q1BKI9</accession>
<feature type="compositionally biased region" description="Basic residues" evidence="2">
    <location>
        <begin position="742"/>
        <end position="751"/>
    </location>
</feature>
<feature type="region of interest" description="Disordered" evidence="2">
    <location>
        <begin position="917"/>
        <end position="1009"/>
    </location>
</feature>
<evidence type="ECO:0000256" key="1">
    <source>
        <dbReference type="SAM" id="Coils"/>
    </source>
</evidence>
<feature type="region of interest" description="Disordered" evidence="2">
    <location>
        <begin position="650"/>
        <end position="674"/>
    </location>
</feature>
<name>A0A4Q1BKI9_TREME</name>
<feature type="compositionally biased region" description="Basic and acidic residues" evidence="2">
    <location>
        <begin position="84"/>
        <end position="112"/>
    </location>
</feature>
<comment type="caution">
    <text evidence="4">The sequence shown here is derived from an EMBL/GenBank/DDBJ whole genome shotgun (WGS) entry which is preliminary data.</text>
</comment>
<dbReference type="InterPro" id="IPR003163">
    <property type="entry name" value="Tscrpt_reg_HTH_APSES-type"/>
</dbReference>
<dbReference type="VEuPathDB" id="FungiDB:TREMEDRAFT_73979"/>
<feature type="compositionally biased region" description="Low complexity" evidence="2">
    <location>
        <begin position="966"/>
        <end position="979"/>
    </location>
</feature>
<keyword evidence="1" id="KW-0175">Coiled coil</keyword>
<feature type="region of interest" description="Disordered" evidence="2">
    <location>
        <begin position="1163"/>
        <end position="1192"/>
    </location>
</feature>
<feature type="compositionally biased region" description="Low complexity" evidence="2">
    <location>
        <begin position="40"/>
        <end position="61"/>
    </location>
</feature>